<reference evidence="2" key="2">
    <citation type="submission" date="2015-07" db="EMBL/GenBank/DDBJ databases">
        <title>The genome sequence of Plasmodium falciparum RAJ116.</title>
        <authorList>
            <consortium name="The Broad Institute Genome Sequencing Platform"/>
            <person name="Volkman S.K."/>
            <person name="Neafsey D.E."/>
            <person name="Dash A.P."/>
            <person name="Chitnis C.E."/>
            <person name="Hartl D.L."/>
            <person name="Young S.K."/>
            <person name="Kodira C.D."/>
            <person name="Zeng Q."/>
            <person name="Koehrsen M."/>
            <person name="Godfrey P."/>
            <person name="Alvarado L."/>
            <person name="Berlin A."/>
            <person name="Borenstein D."/>
            <person name="Chen Z."/>
            <person name="Engels R."/>
            <person name="Freedman E."/>
            <person name="Gellesch M."/>
            <person name="Goldberg J."/>
            <person name="Griggs A."/>
            <person name="Gujja S."/>
            <person name="Heiman D."/>
            <person name="Hepburn T."/>
            <person name="Howarth C."/>
            <person name="Jen D."/>
            <person name="Larson L."/>
            <person name="Lewis B."/>
            <person name="Mehta T."/>
            <person name="Park D."/>
            <person name="Pearson M."/>
            <person name="Roberts A."/>
            <person name="Saif S."/>
            <person name="Shea T."/>
            <person name="Shenoy N."/>
            <person name="Sisk P."/>
            <person name="Stolte C."/>
            <person name="Sykes S."/>
            <person name="Walk T."/>
            <person name="White J."/>
            <person name="Yandava C."/>
            <person name="Wirth D.F."/>
            <person name="Nusbaum C."/>
            <person name="Birren B."/>
        </authorList>
    </citation>
    <scope>NUCLEOTIDE SEQUENCE [LARGE SCALE GENOMIC DNA]</scope>
    <source>
        <strain evidence="2">RAJ116</strain>
    </source>
</reference>
<dbReference type="EMBL" id="GG664044">
    <property type="protein sequence ID" value="KNC36190.1"/>
    <property type="molecule type" value="Genomic_DNA"/>
</dbReference>
<gene>
    <name evidence="1" type="ORF">PFLG_00891</name>
</gene>
<name>A0A0L0CUQ9_PLAFA</name>
<sequence>MKYNINILNENNVYKSFSFYNIQFNKGSIFSLRGIDMNINRNILILKTINFIIEENTFIDLFKECLENTFNSITQVYKQYIKKHDDMFNSNIFLIKNLSFLLYLFYKVTNDNEFLNTYLHKHLIDHLLFNVTHKESKKNDQKYKTGKDNNNNNNNEITGVENEISIFNFIKRVYTVSSNTDVQIKILNMLMRVYIILLYYHIESVCSNENDIKEVLYNWIDGKKKEKEEELNNDNSRKDLFSFLKDLDFEQLKEYTKKINEKKSHELSNKNMDDIKNELQSFRQKIYFFEVYFLLECKYSKKISNIFEENYINDIFLFLNSNEQYSCVFSDIHQYYDMKKNYNFL</sequence>
<dbReference type="OrthoDB" id="372060at2759"/>
<organism evidence="1 2">
    <name type="scientific">Plasmodium falciparum RAJ116</name>
    <dbReference type="NCBI Taxonomy" id="580058"/>
    <lineage>
        <taxon>Eukaryota</taxon>
        <taxon>Sar</taxon>
        <taxon>Alveolata</taxon>
        <taxon>Apicomplexa</taxon>
        <taxon>Aconoidasida</taxon>
        <taxon>Haemosporida</taxon>
        <taxon>Plasmodiidae</taxon>
        <taxon>Plasmodium</taxon>
        <taxon>Plasmodium (Laverania)</taxon>
    </lineage>
</organism>
<evidence type="ECO:0000313" key="1">
    <source>
        <dbReference type="EMBL" id="KNC36190.1"/>
    </source>
</evidence>
<dbReference type="AlphaFoldDB" id="A0A0L0CUQ9"/>
<proteinExistence type="predicted"/>
<evidence type="ECO:0000313" key="2">
    <source>
        <dbReference type="Proteomes" id="UP000054566"/>
    </source>
</evidence>
<accession>A0A0L0CUQ9</accession>
<reference evidence="2" key="1">
    <citation type="submission" date="2015-07" db="EMBL/GenBank/DDBJ databases">
        <title>Annotation of Plasmodium falciparum RAJ116.</title>
        <authorList>
            <consortium name="The Broad Institute Genome Sequencing Platform"/>
            <person name="Volkman S.K."/>
            <person name="Neafsey D.E."/>
            <person name="Dash A.P."/>
            <person name="Chitnis C.E."/>
            <person name="Hartl D.L."/>
            <person name="Young S.K."/>
            <person name="Zeng Q."/>
            <person name="Koehrsen M."/>
            <person name="Alvarado L."/>
            <person name="Berlin A."/>
            <person name="Borenstein D."/>
            <person name="Chapman S.B."/>
            <person name="Chen Z."/>
            <person name="Engels R."/>
            <person name="Freedman E."/>
            <person name="Gellesch M."/>
            <person name="Goldberg J."/>
            <person name="Griggs A."/>
            <person name="Gujja S."/>
            <person name="Heilman E.R."/>
            <person name="Heiman D.I."/>
            <person name="Howarth C."/>
            <person name="Jen D."/>
            <person name="Larson L."/>
            <person name="Mehta T."/>
            <person name="Neiman D."/>
            <person name="Park D."/>
            <person name="Pearson M."/>
            <person name="Roberts A."/>
            <person name="Saif S."/>
            <person name="Shea T."/>
            <person name="Shenoy N."/>
            <person name="Sisk P."/>
            <person name="Stolte C."/>
            <person name="Sykes S."/>
            <person name="Walk T."/>
            <person name="White J."/>
            <person name="Yandava C."/>
            <person name="Haas B."/>
            <person name="Henn M.R."/>
            <person name="Nusbaum C."/>
            <person name="Birren B."/>
        </authorList>
    </citation>
    <scope>NUCLEOTIDE SEQUENCE [LARGE SCALE GENOMIC DNA]</scope>
    <source>
        <strain evidence="2">RAJ116</strain>
    </source>
</reference>
<dbReference type="Proteomes" id="UP000054566">
    <property type="component" value="Unassembled WGS sequence"/>
</dbReference>
<protein>
    <submittedName>
        <fullName evidence="1">Uncharacterized protein</fullName>
    </submittedName>
</protein>